<evidence type="ECO:0000313" key="2">
    <source>
        <dbReference type="EMBL" id="PNR50588.1"/>
    </source>
</evidence>
<dbReference type="Proteomes" id="UP000006727">
    <property type="component" value="Chromosome 7"/>
</dbReference>
<keyword evidence="4" id="KW-1185">Reference proteome</keyword>
<sequence length="128" mass="14587">MREENPNSMWYVDSGASQHMCHELEGFVKYIKRHGDVNIKLTNGDEKIIRDILYIPRLAKNLFFVKQLDKRGGEICIRGGTTTLINKFGQTIGICKLNPNLYKLGTTILLNKHQITIPTTTQLNKADL</sequence>
<gene>
    <name evidence="2" type="ORF">PHYPA_009774</name>
</gene>
<dbReference type="EMBL" id="ABEU02000007">
    <property type="protein sequence ID" value="PNR50588.1"/>
    <property type="molecule type" value="Genomic_DNA"/>
</dbReference>
<accession>A0A2K1K9Y7</accession>
<dbReference type="Gramene" id="Pp3c7_1930V3.1">
    <property type="protein sequence ID" value="Pp3c7_1930V3.1"/>
    <property type="gene ID" value="Pp3c7_1930"/>
</dbReference>
<evidence type="ECO:0000259" key="1">
    <source>
        <dbReference type="Pfam" id="PF22936"/>
    </source>
</evidence>
<proteinExistence type="predicted"/>
<dbReference type="EnsemblPlants" id="Pp3c7_1930V3.1">
    <property type="protein sequence ID" value="Pp3c7_1930V3.1"/>
    <property type="gene ID" value="Pp3c7_1930"/>
</dbReference>
<reference evidence="2 4" key="1">
    <citation type="journal article" date="2008" name="Science">
        <title>The Physcomitrella genome reveals evolutionary insights into the conquest of land by plants.</title>
        <authorList>
            <person name="Rensing S."/>
            <person name="Lang D."/>
            <person name="Zimmer A."/>
            <person name="Terry A."/>
            <person name="Salamov A."/>
            <person name="Shapiro H."/>
            <person name="Nishiyama T."/>
            <person name="Perroud P.-F."/>
            <person name="Lindquist E."/>
            <person name="Kamisugi Y."/>
            <person name="Tanahashi T."/>
            <person name="Sakakibara K."/>
            <person name="Fujita T."/>
            <person name="Oishi K."/>
            <person name="Shin-I T."/>
            <person name="Kuroki Y."/>
            <person name="Toyoda A."/>
            <person name="Suzuki Y."/>
            <person name="Hashimoto A."/>
            <person name="Yamaguchi K."/>
            <person name="Sugano A."/>
            <person name="Kohara Y."/>
            <person name="Fujiyama A."/>
            <person name="Anterola A."/>
            <person name="Aoki S."/>
            <person name="Ashton N."/>
            <person name="Barbazuk W.B."/>
            <person name="Barker E."/>
            <person name="Bennetzen J."/>
            <person name="Bezanilla M."/>
            <person name="Blankenship R."/>
            <person name="Cho S.H."/>
            <person name="Dutcher S."/>
            <person name="Estelle M."/>
            <person name="Fawcett J.A."/>
            <person name="Gundlach H."/>
            <person name="Hanada K."/>
            <person name="Heyl A."/>
            <person name="Hicks K.A."/>
            <person name="Hugh J."/>
            <person name="Lohr M."/>
            <person name="Mayer K."/>
            <person name="Melkozernov A."/>
            <person name="Murata T."/>
            <person name="Nelson D."/>
            <person name="Pils B."/>
            <person name="Prigge M."/>
            <person name="Reiss B."/>
            <person name="Renner T."/>
            <person name="Rombauts S."/>
            <person name="Rushton P."/>
            <person name="Sanderfoot A."/>
            <person name="Schween G."/>
            <person name="Shiu S.-H."/>
            <person name="Stueber K."/>
            <person name="Theodoulou F.L."/>
            <person name="Tu H."/>
            <person name="Van de Peer Y."/>
            <person name="Verrier P.J."/>
            <person name="Waters E."/>
            <person name="Wood A."/>
            <person name="Yang L."/>
            <person name="Cove D."/>
            <person name="Cuming A."/>
            <person name="Hasebe M."/>
            <person name="Lucas S."/>
            <person name="Mishler D.B."/>
            <person name="Reski R."/>
            <person name="Grigoriev I."/>
            <person name="Quatrano R.S."/>
            <person name="Boore J.L."/>
        </authorList>
    </citation>
    <scope>NUCLEOTIDE SEQUENCE [LARGE SCALE GENOMIC DNA]</scope>
    <source>
        <strain evidence="3 4">cv. Gransden 2004</strain>
    </source>
</reference>
<reference evidence="2 4" key="2">
    <citation type="journal article" date="2018" name="Plant J.">
        <title>The Physcomitrella patens chromosome-scale assembly reveals moss genome structure and evolution.</title>
        <authorList>
            <person name="Lang D."/>
            <person name="Ullrich K.K."/>
            <person name="Murat F."/>
            <person name="Fuchs J."/>
            <person name="Jenkins J."/>
            <person name="Haas F.B."/>
            <person name="Piednoel M."/>
            <person name="Gundlach H."/>
            <person name="Van Bel M."/>
            <person name="Meyberg R."/>
            <person name="Vives C."/>
            <person name="Morata J."/>
            <person name="Symeonidi A."/>
            <person name="Hiss M."/>
            <person name="Muchero W."/>
            <person name="Kamisugi Y."/>
            <person name="Saleh O."/>
            <person name="Blanc G."/>
            <person name="Decker E.L."/>
            <person name="van Gessel N."/>
            <person name="Grimwood J."/>
            <person name="Hayes R.D."/>
            <person name="Graham S.W."/>
            <person name="Gunter L.E."/>
            <person name="McDaniel S.F."/>
            <person name="Hoernstein S.N.W."/>
            <person name="Larsson A."/>
            <person name="Li F.W."/>
            <person name="Perroud P.F."/>
            <person name="Phillips J."/>
            <person name="Ranjan P."/>
            <person name="Rokshar D.S."/>
            <person name="Rothfels C.J."/>
            <person name="Schneider L."/>
            <person name="Shu S."/>
            <person name="Stevenson D.W."/>
            <person name="Thummler F."/>
            <person name="Tillich M."/>
            <person name="Villarreal Aguilar J.C."/>
            <person name="Widiez T."/>
            <person name="Wong G.K."/>
            <person name="Wymore A."/>
            <person name="Zhang Y."/>
            <person name="Zimmer A.D."/>
            <person name="Quatrano R.S."/>
            <person name="Mayer K.F.X."/>
            <person name="Goodstein D."/>
            <person name="Casacuberta J.M."/>
            <person name="Vandepoele K."/>
            <person name="Reski R."/>
            <person name="Cuming A.C."/>
            <person name="Tuskan G.A."/>
            <person name="Maumus F."/>
            <person name="Salse J."/>
            <person name="Schmutz J."/>
            <person name="Rensing S.A."/>
        </authorList>
    </citation>
    <scope>NUCLEOTIDE SEQUENCE [LARGE SCALE GENOMIC DNA]</scope>
    <source>
        <strain evidence="3 4">cv. Gransden 2004</strain>
    </source>
</reference>
<evidence type="ECO:0000313" key="4">
    <source>
        <dbReference type="Proteomes" id="UP000006727"/>
    </source>
</evidence>
<dbReference type="InParanoid" id="A0A2K1K9Y7"/>
<evidence type="ECO:0000313" key="3">
    <source>
        <dbReference type="EnsemblPlants" id="Pp3c7_1930V3.1"/>
    </source>
</evidence>
<dbReference type="Pfam" id="PF22936">
    <property type="entry name" value="Pol_BBD"/>
    <property type="match status" value="1"/>
</dbReference>
<dbReference type="InterPro" id="IPR054722">
    <property type="entry name" value="PolX-like_BBD"/>
</dbReference>
<organism evidence="2">
    <name type="scientific">Physcomitrium patens</name>
    <name type="common">Spreading-leaved earth moss</name>
    <name type="synonym">Physcomitrella patens</name>
    <dbReference type="NCBI Taxonomy" id="3218"/>
    <lineage>
        <taxon>Eukaryota</taxon>
        <taxon>Viridiplantae</taxon>
        <taxon>Streptophyta</taxon>
        <taxon>Embryophyta</taxon>
        <taxon>Bryophyta</taxon>
        <taxon>Bryophytina</taxon>
        <taxon>Bryopsida</taxon>
        <taxon>Funariidae</taxon>
        <taxon>Funariales</taxon>
        <taxon>Funariaceae</taxon>
        <taxon>Physcomitrium</taxon>
    </lineage>
</organism>
<protein>
    <recommendedName>
        <fullName evidence="1">Retrovirus-related Pol polyprotein from transposon TNT 1-94-like beta-barrel domain-containing protein</fullName>
    </recommendedName>
</protein>
<dbReference type="AlphaFoldDB" id="A0A2K1K9Y7"/>
<feature type="domain" description="Retrovirus-related Pol polyprotein from transposon TNT 1-94-like beta-barrel" evidence="1">
    <location>
        <begin position="31"/>
        <end position="72"/>
    </location>
</feature>
<name>A0A2K1K9Y7_PHYPA</name>
<reference evidence="3" key="3">
    <citation type="submission" date="2020-12" db="UniProtKB">
        <authorList>
            <consortium name="EnsemblPlants"/>
        </authorList>
    </citation>
    <scope>IDENTIFICATION</scope>
</reference>